<dbReference type="Gene3D" id="2.60.40.1730">
    <property type="entry name" value="tricorn interacting facor f3 domain"/>
    <property type="match status" value="1"/>
</dbReference>
<evidence type="ECO:0000256" key="5">
    <source>
        <dbReference type="ARBA" id="ARBA00015611"/>
    </source>
</evidence>
<dbReference type="InterPro" id="IPR001930">
    <property type="entry name" value="Peptidase_M1"/>
</dbReference>
<comment type="catalytic activity">
    <reaction evidence="1">
        <text>Release of an N-terminal amino acid, Xaa-|-Yaa- from a peptide, amide or arylamide. Xaa is preferably Ala, but may be most amino acids including Pro (slow action). When a terminal hydrophobic residue is followed by a prolyl residue, the two may be released as an intact Xaa-Pro dipeptide.</text>
        <dbReference type="EC" id="3.4.11.2"/>
    </reaction>
</comment>
<evidence type="ECO:0000256" key="10">
    <source>
        <dbReference type="ARBA" id="ARBA00022833"/>
    </source>
</evidence>
<dbReference type="SUPFAM" id="SSF63737">
    <property type="entry name" value="Leukotriene A4 hydrolase N-terminal domain"/>
    <property type="match status" value="1"/>
</dbReference>
<comment type="caution">
    <text evidence="13">The sequence shown here is derived from an EMBL/GenBank/DDBJ whole genome shotgun (WGS) entry which is preliminary data.</text>
</comment>
<evidence type="ECO:0000256" key="1">
    <source>
        <dbReference type="ARBA" id="ARBA00000098"/>
    </source>
</evidence>
<dbReference type="InterPro" id="IPR050344">
    <property type="entry name" value="Peptidase_M1_aminopeptidases"/>
</dbReference>
<keyword evidence="10" id="KW-0862">Zinc</keyword>
<dbReference type="PANTHER" id="PTHR11533">
    <property type="entry name" value="PROTEASE M1 ZINC METALLOPROTEASE"/>
    <property type="match status" value="1"/>
</dbReference>
<evidence type="ECO:0000256" key="2">
    <source>
        <dbReference type="ARBA" id="ARBA00001947"/>
    </source>
</evidence>
<comment type="similarity">
    <text evidence="3">Belongs to the peptidase M1 family.</text>
</comment>
<keyword evidence="9" id="KW-0378">Hydrolase</keyword>
<dbReference type="Proteomes" id="UP001228905">
    <property type="component" value="Unassembled WGS sequence"/>
</dbReference>
<sequence>MLDYEVSVVPSPANGTITGDERITLASLRDGLTEASFTGNALDVIAVGGDAASTEKRDGAWIVRFNRPVARGERAVLALRFMGKPARGLVIGTDHIHTDYFACDWMICTQDRPGDKATLSLTITVPEGLRALSSGRFVRGYPGSWTWRLDRPTSSYLYGFAAGRFAFSEQKVGAAVLANYAEEDVASADDLAAALADTPAMIRFFQDRAGLPLPGGGYQQLVVAGSAAQESADYSTLGWDGLSPVLKDPTEDWLAAHELAHQWWGNLVTCASWDDFWLNEGITTFMVAAWKEKRWGRAAYDREMTLLRARVDKARAAGVDAPLTFHGPYPSLGLKRAIVYGKGALFMDALRREMGEARFWAGLKRYTRIYAGGAADSRDFQRAMQAEADKPLGPLFDEWVY</sequence>
<keyword evidence="11" id="KW-0482">Metalloprotease</keyword>
<accession>A0ABU0IX33</accession>
<protein>
    <recommendedName>
        <fullName evidence="5">Aminopeptidase N</fullName>
        <ecNumber evidence="4">3.4.11.2</ecNumber>
    </recommendedName>
</protein>
<dbReference type="PANTHER" id="PTHR11533:SF174">
    <property type="entry name" value="PUROMYCIN-SENSITIVE AMINOPEPTIDASE-RELATED"/>
    <property type="match status" value="1"/>
</dbReference>
<dbReference type="EMBL" id="JAUSVS010000007">
    <property type="protein sequence ID" value="MDQ0465512.1"/>
    <property type="molecule type" value="Genomic_DNA"/>
</dbReference>
<dbReference type="RefSeq" id="WP_307350904.1">
    <property type="nucleotide sequence ID" value="NZ_JAUSVS010000007.1"/>
</dbReference>
<keyword evidence="6 13" id="KW-0031">Aminopeptidase</keyword>
<organism evidence="13 14">
    <name type="scientific">Caulobacter ginsengisoli</name>
    <dbReference type="NCBI Taxonomy" id="400775"/>
    <lineage>
        <taxon>Bacteria</taxon>
        <taxon>Pseudomonadati</taxon>
        <taxon>Pseudomonadota</taxon>
        <taxon>Alphaproteobacteria</taxon>
        <taxon>Caulobacterales</taxon>
        <taxon>Caulobacteraceae</taxon>
        <taxon>Caulobacter</taxon>
    </lineage>
</organism>
<dbReference type="InterPro" id="IPR042097">
    <property type="entry name" value="Aminopeptidase_N-like_N_sf"/>
</dbReference>
<dbReference type="PRINTS" id="PR00756">
    <property type="entry name" value="ALADIPTASE"/>
</dbReference>
<keyword evidence="14" id="KW-1185">Reference proteome</keyword>
<comment type="cofactor">
    <cofactor evidence="2">
        <name>Zn(2+)</name>
        <dbReference type="ChEBI" id="CHEBI:29105"/>
    </cofactor>
</comment>
<evidence type="ECO:0000256" key="6">
    <source>
        <dbReference type="ARBA" id="ARBA00022438"/>
    </source>
</evidence>
<keyword evidence="7" id="KW-0645">Protease</keyword>
<dbReference type="GO" id="GO:0004177">
    <property type="term" value="F:aminopeptidase activity"/>
    <property type="evidence" value="ECO:0007669"/>
    <property type="project" value="UniProtKB-KW"/>
</dbReference>
<evidence type="ECO:0000256" key="11">
    <source>
        <dbReference type="ARBA" id="ARBA00023049"/>
    </source>
</evidence>
<evidence type="ECO:0000256" key="4">
    <source>
        <dbReference type="ARBA" id="ARBA00012564"/>
    </source>
</evidence>
<feature type="domain" description="Peptidase M1 membrane alanine aminopeptidase" evidence="12">
    <location>
        <begin position="255"/>
        <end position="399"/>
    </location>
</feature>
<dbReference type="SUPFAM" id="SSF55486">
    <property type="entry name" value="Metalloproteases ('zincins'), catalytic domain"/>
    <property type="match status" value="1"/>
</dbReference>
<dbReference type="Pfam" id="PF01433">
    <property type="entry name" value="Peptidase_M1"/>
    <property type="match status" value="1"/>
</dbReference>
<proteinExistence type="inferred from homology"/>
<gene>
    <name evidence="13" type="ORF">QO010_003301</name>
</gene>
<dbReference type="Gene3D" id="1.10.390.10">
    <property type="entry name" value="Neutral Protease Domain 2"/>
    <property type="match status" value="1"/>
</dbReference>
<dbReference type="EC" id="3.4.11.2" evidence="4"/>
<evidence type="ECO:0000313" key="13">
    <source>
        <dbReference type="EMBL" id="MDQ0465512.1"/>
    </source>
</evidence>
<name>A0ABU0IX33_9CAUL</name>
<evidence type="ECO:0000313" key="14">
    <source>
        <dbReference type="Proteomes" id="UP001228905"/>
    </source>
</evidence>
<dbReference type="InterPro" id="IPR027268">
    <property type="entry name" value="Peptidase_M4/M1_CTD_sf"/>
</dbReference>
<evidence type="ECO:0000256" key="7">
    <source>
        <dbReference type="ARBA" id="ARBA00022670"/>
    </source>
</evidence>
<evidence type="ECO:0000259" key="12">
    <source>
        <dbReference type="Pfam" id="PF01433"/>
    </source>
</evidence>
<evidence type="ECO:0000256" key="9">
    <source>
        <dbReference type="ARBA" id="ARBA00022801"/>
    </source>
</evidence>
<evidence type="ECO:0000256" key="3">
    <source>
        <dbReference type="ARBA" id="ARBA00010136"/>
    </source>
</evidence>
<dbReference type="InterPro" id="IPR014782">
    <property type="entry name" value="Peptidase_M1_dom"/>
</dbReference>
<reference evidence="13 14" key="1">
    <citation type="submission" date="2023-07" db="EMBL/GenBank/DDBJ databases">
        <title>Genomic Encyclopedia of Type Strains, Phase IV (KMG-IV): sequencing the most valuable type-strain genomes for metagenomic binning, comparative biology and taxonomic classification.</title>
        <authorList>
            <person name="Goeker M."/>
        </authorList>
    </citation>
    <scope>NUCLEOTIDE SEQUENCE [LARGE SCALE GENOMIC DNA]</scope>
    <source>
        <strain evidence="13 14">DSM 18695</strain>
    </source>
</reference>
<evidence type="ECO:0000256" key="8">
    <source>
        <dbReference type="ARBA" id="ARBA00022723"/>
    </source>
</evidence>
<keyword evidence="8" id="KW-0479">Metal-binding</keyword>